<dbReference type="Gene3D" id="2.40.160.10">
    <property type="entry name" value="Porin"/>
    <property type="match status" value="1"/>
</dbReference>
<protein>
    <recommendedName>
        <fullName evidence="3">Outer membrane beta-barrel protein</fullName>
    </recommendedName>
</protein>
<dbReference type="AlphaFoldDB" id="A0A545T3K9"/>
<dbReference type="SUPFAM" id="SSF56935">
    <property type="entry name" value="Porins"/>
    <property type="match status" value="1"/>
</dbReference>
<evidence type="ECO:0008006" key="3">
    <source>
        <dbReference type="Google" id="ProtNLM"/>
    </source>
</evidence>
<comment type="caution">
    <text evidence="1">The sequence shown here is derived from an EMBL/GenBank/DDBJ whole genome shotgun (WGS) entry which is preliminary data.</text>
</comment>
<name>A0A545T3K9_9GAMM</name>
<accession>A0A545T3K9</accession>
<organism evidence="1 2">
    <name type="scientific">Exilibacterium tricleocarpae</name>
    <dbReference type="NCBI Taxonomy" id="2591008"/>
    <lineage>
        <taxon>Bacteria</taxon>
        <taxon>Pseudomonadati</taxon>
        <taxon>Pseudomonadota</taxon>
        <taxon>Gammaproteobacteria</taxon>
        <taxon>Cellvibrionales</taxon>
        <taxon>Cellvibrionaceae</taxon>
        <taxon>Exilibacterium</taxon>
    </lineage>
</organism>
<dbReference type="InterPro" id="IPR023614">
    <property type="entry name" value="Porin_dom_sf"/>
</dbReference>
<gene>
    <name evidence="1" type="ORF">FKG94_19195</name>
</gene>
<dbReference type="Proteomes" id="UP000319732">
    <property type="component" value="Unassembled WGS sequence"/>
</dbReference>
<evidence type="ECO:0000313" key="1">
    <source>
        <dbReference type="EMBL" id="TQV71775.1"/>
    </source>
</evidence>
<proteinExistence type="predicted"/>
<dbReference type="EMBL" id="VHSG01000020">
    <property type="protein sequence ID" value="TQV71775.1"/>
    <property type="molecule type" value="Genomic_DNA"/>
</dbReference>
<keyword evidence="2" id="KW-1185">Reference proteome</keyword>
<reference evidence="1 2" key="1">
    <citation type="submission" date="2019-06" db="EMBL/GenBank/DDBJ databases">
        <title>Whole genome sequence for Cellvibrionaceae sp. R142.</title>
        <authorList>
            <person name="Wang G."/>
        </authorList>
    </citation>
    <scope>NUCLEOTIDE SEQUENCE [LARGE SCALE GENOMIC DNA]</scope>
    <source>
        <strain evidence="1 2">R142</strain>
    </source>
</reference>
<dbReference type="RefSeq" id="WP_179957722.1">
    <property type="nucleotide sequence ID" value="NZ_ML660099.1"/>
</dbReference>
<sequence>MTGAAVVALCYGGGVSAVDVDVTVGLRTEFTDNGERAARDGTSERQDNYDIAVEFEHLQGDVEYSVDYTASEARFSEDTQEDRSSLDGEAFVRYFSADNPFHVSVSHSRRRVLNRRQDRNLLANLDERSILTAVPGLQFRVSPVDTLRLDATVSDISYRFNEERDSEQTGVMLDWQHRLSSLDQFSLSLRSSDTEFKEVDGFDYEYDSAVFTYSAQLRRLSYSIGVGYIQSSADQGDDVDGPIYTLDLTYETGVHRINLRGERRITDTSIGNADQNLVDGLTGGDGTADSFDRYELSSLEVEWSTPIVCERCDLRASLRYNDEAYAEDSLQDNSETFGSIGLGYRISRFARMNFSVSRSDQQFDNPLLAQDQERDRYELRFGYDFSAETSAQVFFRYEELSSRDPESEYEESIVGLAFEQRF</sequence>
<evidence type="ECO:0000313" key="2">
    <source>
        <dbReference type="Proteomes" id="UP000319732"/>
    </source>
</evidence>